<dbReference type="Gene3D" id="3.90.180.10">
    <property type="entry name" value="Medium-chain alcohol dehydrogenases, catalytic domain"/>
    <property type="match status" value="1"/>
</dbReference>
<dbReference type="AlphaFoldDB" id="A0A023D2S2"/>
<dbReference type="GO" id="GO:0016491">
    <property type="term" value="F:oxidoreductase activity"/>
    <property type="evidence" value="ECO:0007669"/>
    <property type="project" value="UniProtKB-KW"/>
</dbReference>
<dbReference type="RefSeq" id="WP_042057096.1">
    <property type="nucleotide sequence ID" value="NZ_BAND01000027.1"/>
</dbReference>
<dbReference type="Gene3D" id="3.40.50.720">
    <property type="entry name" value="NAD(P)-binding Rossmann-like Domain"/>
    <property type="match status" value="1"/>
</dbReference>
<evidence type="ECO:0000313" key="4">
    <source>
        <dbReference type="EMBL" id="GAJ28458.1"/>
    </source>
</evidence>
<organism evidence="4 5">
    <name type="scientific">Acidomonas methanolica NBRC 104435</name>
    <dbReference type="NCBI Taxonomy" id="1231351"/>
    <lineage>
        <taxon>Bacteria</taxon>
        <taxon>Pseudomonadati</taxon>
        <taxon>Pseudomonadota</taxon>
        <taxon>Alphaproteobacteria</taxon>
        <taxon>Acetobacterales</taxon>
        <taxon>Acetobacteraceae</taxon>
        <taxon>Acidomonas</taxon>
    </lineage>
</organism>
<dbReference type="EMBL" id="BAND01000027">
    <property type="protein sequence ID" value="GAJ28458.1"/>
    <property type="molecule type" value="Genomic_DNA"/>
</dbReference>
<dbReference type="OrthoDB" id="9785812at2"/>
<dbReference type="GO" id="GO:0008270">
    <property type="term" value="F:zinc ion binding"/>
    <property type="evidence" value="ECO:0007669"/>
    <property type="project" value="InterPro"/>
</dbReference>
<protein>
    <recommendedName>
        <fullName evidence="2">Zinc-type alcohol dehydrogenase-like protein</fullName>
    </recommendedName>
</protein>
<evidence type="ECO:0000256" key="2">
    <source>
        <dbReference type="RuleBase" id="RU364000"/>
    </source>
</evidence>
<reference evidence="5" key="1">
    <citation type="journal article" date="2014" name="FEMS Microbiol. Lett.">
        <title>Draft Genomic DNA Sequence of the Facultatively Methylotrophic Bacterium Acidomonas methanolica type strain MB58.</title>
        <authorList>
            <person name="Higashiura N."/>
            <person name="Hadano H."/>
            <person name="Hirakawa H."/>
            <person name="Matsutani M."/>
            <person name="Takabe S."/>
            <person name="Matsushita K."/>
            <person name="Azuma Y."/>
        </authorList>
    </citation>
    <scope>NUCLEOTIDE SEQUENCE [LARGE SCALE GENOMIC DNA]</scope>
    <source>
        <strain evidence="5">MB58</strain>
    </source>
</reference>
<dbReference type="SUPFAM" id="SSF50129">
    <property type="entry name" value="GroES-like"/>
    <property type="match status" value="1"/>
</dbReference>
<dbReference type="SMART" id="SM00829">
    <property type="entry name" value="PKS_ER"/>
    <property type="match status" value="1"/>
</dbReference>
<dbReference type="Pfam" id="PF13602">
    <property type="entry name" value="ADH_zinc_N_2"/>
    <property type="match status" value="1"/>
</dbReference>
<dbReference type="InterPro" id="IPR011032">
    <property type="entry name" value="GroES-like_sf"/>
</dbReference>
<reference evidence="4 5" key="2">
    <citation type="journal article" date="2014" name="FEMS Microbiol. Lett.">
        <title>Draft genomic DNA sequence of the facultatively methylotrophic bacterium Acidomonas methanolica type strain MB58.</title>
        <authorList>
            <person name="Higashiura N."/>
            <person name="Hadano H."/>
            <person name="Hirakawa H."/>
            <person name="Matsutani M."/>
            <person name="Takabe S."/>
            <person name="Matsushita K."/>
            <person name="Azuma Y."/>
        </authorList>
    </citation>
    <scope>NUCLEOTIDE SEQUENCE [LARGE SCALE GENOMIC DNA]</scope>
    <source>
        <strain evidence="4 5">MB58</strain>
    </source>
</reference>
<proteinExistence type="inferred from homology"/>
<keyword evidence="5" id="KW-1185">Reference proteome</keyword>
<dbReference type="Pfam" id="PF08240">
    <property type="entry name" value="ADH_N"/>
    <property type="match status" value="1"/>
</dbReference>
<dbReference type="InterPro" id="IPR051603">
    <property type="entry name" value="Zinc-ADH_QOR/CCCR"/>
</dbReference>
<dbReference type="NCBIfam" id="TIGR02817">
    <property type="entry name" value="adh_fam_1"/>
    <property type="match status" value="1"/>
</dbReference>
<evidence type="ECO:0000256" key="1">
    <source>
        <dbReference type="ARBA" id="ARBA00022857"/>
    </source>
</evidence>
<dbReference type="InterPro" id="IPR013154">
    <property type="entry name" value="ADH-like_N"/>
</dbReference>
<dbReference type="Proteomes" id="UP000019760">
    <property type="component" value="Unassembled WGS sequence"/>
</dbReference>
<accession>A0A023D2S2</accession>
<evidence type="ECO:0000259" key="3">
    <source>
        <dbReference type="SMART" id="SM00829"/>
    </source>
</evidence>
<dbReference type="SUPFAM" id="SSF51735">
    <property type="entry name" value="NAD(P)-binding Rossmann-fold domains"/>
    <property type="match status" value="1"/>
</dbReference>
<keyword evidence="1" id="KW-0521">NADP</keyword>
<gene>
    <name evidence="4" type="ORF">Amme_027_009</name>
</gene>
<keyword evidence="2" id="KW-0479">Metal-binding</keyword>
<name>A0A023D2S2_ACIMT</name>
<feature type="domain" description="Enoyl reductase (ER)" evidence="3">
    <location>
        <begin position="10"/>
        <end position="329"/>
    </location>
</feature>
<comment type="caution">
    <text evidence="4">The sequence shown here is derived from an EMBL/GenBank/DDBJ whole genome shotgun (WGS) entry which is preliminary data.</text>
</comment>
<dbReference type="CDD" id="cd08252">
    <property type="entry name" value="AL_MDR"/>
    <property type="match status" value="1"/>
</dbReference>
<keyword evidence="2" id="KW-0560">Oxidoreductase</keyword>
<dbReference type="InterPro" id="IPR020843">
    <property type="entry name" value="ER"/>
</dbReference>
<evidence type="ECO:0000313" key="5">
    <source>
        <dbReference type="Proteomes" id="UP000019760"/>
    </source>
</evidence>
<keyword evidence="2" id="KW-0862">Zinc</keyword>
<dbReference type="PANTHER" id="PTHR44154">
    <property type="entry name" value="QUINONE OXIDOREDUCTASE"/>
    <property type="match status" value="1"/>
</dbReference>
<sequence length="332" mass="35907">MKAIGYSSIGAPSVLEEIELPKPVPGPRDLLVKVEAISINPVDTKIRRRAAALPGESWRVLGWDVAGVVEAVGAEVTLFAPGDEVFYAGELMRQGGNAEWHCVDERLAGHKPETLDWGQAASLPLTALTAWELLFERLGVTPETEGALLVIGGAGGVGSILIQLARRLTELTVIATASRAESRAWCETMGAHHVIDHSRDMTAQLAEIGHPEIPFVASLTASDVHHAFLVETLAPQGVLVLIDDPAGFDIMPFKRKSATIAWEFMFTRTLFEMDDKEILGEILEEVARLADEGLLRPTDTRRLAPICAETLREAHEASERGASIGKTVVLGF</sequence>
<dbReference type="InterPro" id="IPR014182">
    <property type="entry name" value="ADH_Zn_typ-1"/>
</dbReference>
<dbReference type="PANTHER" id="PTHR44154:SF1">
    <property type="entry name" value="QUINONE OXIDOREDUCTASE"/>
    <property type="match status" value="1"/>
</dbReference>
<dbReference type="InterPro" id="IPR036291">
    <property type="entry name" value="NAD(P)-bd_dom_sf"/>
</dbReference>
<comment type="similarity">
    <text evidence="2">Belongs to the zinc-containing alcohol dehydrogenase family. Quinone oxidoreductase subfamily.</text>
</comment>